<feature type="compositionally biased region" description="Polar residues" evidence="5">
    <location>
        <begin position="89"/>
        <end position="103"/>
    </location>
</feature>
<accession>A0A4D7ARS9</accession>
<evidence type="ECO:0000313" key="8">
    <source>
        <dbReference type="Proteomes" id="UP000298781"/>
    </source>
</evidence>
<dbReference type="InterPro" id="IPR036390">
    <property type="entry name" value="WH_DNA-bd_sf"/>
</dbReference>
<evidence type="ECO:0000256" key="4">
    <source>
        <dbReference type="ARBA" id="ARBA00023163"/>
    </source>
</evidence>
<keyword evidence="8" id="KW-1185">Reference proteome</keyword>
<sequence>MELQQVRYFLAVCDERNFTRAAKRCGISQPSLSNAIRRLEQQLGGRLFHRSRVNCSLSELGQQVRPHLARIIQCTRDAERQAAHFLDGSPTSSTASIMASMGSSIRDEERWKQDEKAAGSADGRIDVGLPVWPANPAALSPRRRTGREW</sequence>
<dbReference type="Gene3D" id="1.10.10.10">
    <property type="entry name" value="Winged helix-like DNA-binding domain superfamily/Winged helix DNA-binding domain"/>
    <property type="match status" value="1"/>
</dbReference>
<dbReference type="KEGG" id="pstg:E8M01_05155"/>
<dbReference type="PANTHER" id="PTHR30346">
    <property type="entry name" value="TRANSCRIPTIONAL DUAL REGULATOR HCAR-RELATED"/>
    <property type="match status" value="1"/>
</dbReference>
<dbReference type="PRINTS" id="PR00039">
    <property type="entry name" value="HTHLYSR"/>
</dbReference>
<dbReference type="GO" id="GO:0032993">
    <property type="term" value="C:protein-DNA complex"/>
    <property type="evidence" value="ECO:0007669"/>
    <property type="project" value="TreeGrafter"/>
</dbReference>
<dbReference type="InterPro" id="IPR000847">
    <property type="entry name" value="LysR_HTH_N"/>
</dbReference>
<evidence type="ECO:0000256" key="3">
    <source>
        <dbReference type="ARBA" id="ARBA00023125"/>
    </source>
</evidence>
<dbReference type="PROSITE" id="PS50931">
    <property type="entry name" value="HTH_LYSR"/>
    <property type="match status" value="1"/>
</dbReference>
<keyword evidence="3" id="KW-0238">DNA-binding</keyword>
<dbReference type="Proteomes" id="UP000298781">
    <property type="component" value="Chromosome"/>
</dbReference>
<dbReference type="AlphaFoldDB" id="A0A4D7ARS9"/>
<dbReference type="EMBL" id="CP039690">
    <property type="protein sequence ID" value="QCI63679.1"/>
    <property type="molecule type" value="Genomic_DNA"/>
</dbReference>
<dbReference type="OrthoDB" id="8208814at2"/>
<evidence type="ECO:0000256" key="2">
    <source>
        <dbReference type="ARBA" id="ARBA00023015"/>
    </source>
</evidence>
<evidence type="ECO:0000259" key="6">
    <source>
        <dbReference type="PROSITE" id="PS50931"/>
    </source>
</evidence>
<organism evidence="7 8">
    <name type="scientific">Phreatobacter stygius</name>
    <dbReference type="NCBI Taxonomy" id="1940610"/>
    <lineage>
        <taxon>Bacteria</taxon>
        <taxon>Pseudomonadati</taxon>
        <taxon>Pseudomonadota</taxon>
        <taxon>Alphaproteobacteria</taxon>
        <taxon>Hyphomicrobiales</taxon>
        <taxon>Phreatobacteraceae</taxon>
        <taxon>Phreatobacter</taxon>
    </lineage>
</organism>
<dbReference type="RefSeq" id="WP_136959136.1">
    <property type="nucleotide sequence ID" value="NZ_CP039690.1"/>
</dbReference>
<evidence type="ECO:0000256" key="5">
    <source>
        <dbReference type="SAM" id="MobiDB-lite"/>
    </source>
</evidence>
<feature type="compositionally biased region" description="Basic and acidic residues" evidence="5">
    <location>
        <begin position="105"/>
        <end position="117"/>
    </location>
</feature>
<dbReference type="FunFam" id="1.10.10.10:FF:000001">
    <property type="entry name" value="LysR family transcriptional regulator"/>
    <property type="match status" value="1"/>
</dbReference>
<dbReference type="InterPro" id="IPR036388">
    <property type="entry name" value="WH-like_DNA-bd_sf"/>
</dbReference>
<keyword evidence="4" id="KW-0804">Transcription</keyword>
<dbReference type="GO" id="GO:0003700">
    <property type="term" value="F:DNA-binding transcription factor activity"/>
    <property type="evidence" value="ECO:0007669"/>
    <property type="project" value="InterPro"/>
</dbReference>
<dbReference type="Pfam" id="PF00126">
    <property type="entry name" value="HTH_1"/>
    <property type="match status" value="1"/>
</dbReference>
<dbReference type="SUPFAM" id="SSF46785">
    <property type="entry name" value="Winged helix' DNA-binding domain"/>
    <property type="match status" value="1"/>
</dbReference>
<gene>
    <name evidence="7" type="ORF">E8M01_05155</name>
</gene>
<evidence type="ECO:0000256" key="1">
    <source>
        <dbReference type="ARBA" id="ARBA00009437"/>
    </source>
</evidence>
<comment type="similarity">
    <text evidence="1">Belongs to the LysR transcriptional regulatory family.</text>
</comment>
<dbReference type="GO" id="GO:0003677">
    <property type="term" value="F:DNA binding"/>
    <property type="evidence" value="ECO:0007669"/>
    <property type="project" value="UniProtKB-KW"/>
</dbReference>
<feature type="domain" description="HTH lysR-type" evidence="6">
    <location>
        <begin position="1"/>
        <end position="58"/>
    </location>
</feature>
<name>A0A4D7ARS9_9HYPH</name>
<protein>
    <submittedName>
        <fullName evidence="7">LysR family transcriptional regulator</fullName>
    </submittedName>
</protein>
<keyword evidence="2" id="KW-0805">Transcription regulation</keyword>
<proteinExistence type="inferred from homology"/>
<dbReference type="PANTHER" id="PTHR30346:SF0">
    <property type="entry name" value="HCA OPERON TRANSCRIPTIONAL ACTIVATOR HCAR"/>
    <property type="match status" value="1"/>
</dbReference>
<reference evidence="7 8" key="1">
    <citation type="submission" date="2019-04" db="EMBL/GenBank/DDBJ databases">
        <title>Phreatobacter aquaticus sp. nov.</title>
        <authorList>
            <person name="Choi A."/>
        </authorList>
    </citation>
    <scope>NUCLEOTIDE SEQUENCE [LARGE SCALE GENOMIC DNA]</scope>
    <source>
        <strain evidence="7 8">KCTC 52518</strain>
    </source>
</reference>
<feature type="region of interest" description="Disordered" evidence="5">
    <location>
        <begin position="86"/>
        <end position="149"/>
    </location>
</feature>
<evidence type="ECO:0000313" key="7">
    <source>
        <dbReference type="EMBL" id="QCI63679.1"/>
    </source>
</evidence>